<organism evidence="2 3">
    <name type="scientific">Punica granatum</name>
    <name type="common">Pomegranate</name>
    <dbReference type="NCBI Taxonomy" id="22663"/>
    <lineage>
        <taxon>Eukaryota</taxon>
        <taxon>Viridiplantae</taxon>
        <taxon>Streptophyta</taxon>
        <taxon>Embryophyta</taxon>
        <taxon>Tracheophyta</taxon>
        <taxon>Spermatophyta</taxon>
        <taxon>Magnoliopsida</taxon>
        <taxon>eudicotyledons</taxon>
        <taxon>Gunneridae</taxon>
        <taxon>Pentapetalae</taxon>
        <taxon>rosids</taxon>
        <taxon>malvids</taxon>
        <taxon>Myrtales</taxon>
        <taxon>Lythraceae</taxon>
        <taxon>Punica</taxon>
    </lineage>
</organism>
<gene>
    <name evidence="2" type="ORF">CRG98_049554</name>
</gene>
<reference evidence="2 3" key="1">
    <citation type="submission" date="2017-11" db="EMBL/GenBank/DDBJ databases">
        <title>De-novo sequencing of pomegranate (Punica granatum L.) genome.</title>
        <authorList>
            <person name="Akparov Z."/>
            <person name="Amiraslanov A."/>
            <person name="Hajiyeva S."/>
            <person name="Abbasov M."/>
            <person name="Kaur K."/>
            <person name="Hamwieh A."/>
            <person name="Solovyev V."/>
            <person name="Salamov A."/>
            <person name="Braich B."/>
            <person name="Kosarev P."/>
            <person name="Mahmoud A."/>
            <person name="Hajiyev E."/>
            <person name="Babayeva S."/>
            <person name="Izzatullayeva V."/>
            <person name="Mammadov A."/>
            <person name="Mammadov A."/>
            <person name="Sharifova S."/>
            <person name="Ojaghi J."/>
            <person name="Eynullazada K."/>
            <person name="Bayramov B."/>
            <person name="Abdulazimova A."/>
            <person name="Shahmuradov I."/>
        </authorList>
    </citation>
    <scope>NUCLEOTIDE SEQUENCE [LARGE SCALE GENOMIC DNA]</scope>
    <source>
        <strain evidence="3">cv. AG2017</strain>
        <tissue evidence="2">Leaf</tissue>
    </source>
</reference>
<feature type="region of interest" description="Disordered" evidence="1">
    <location>
        <begin position="81"/>
        <end position="102"/>
    </location>
</feature>
<keyword evidence="3" id="KW-1185">Reference proteome</keyword>
<evidence type="ECO:0000256" key="1">
    <source>
        <dbReference type="SAM" id="MobiDB-lite"/>
    </source>
</evidence>
<proteinExistence type="predicted"/>
<feature type="compositionally biased region" description="Basic and acidic residues" evidence="1">
    <location>
        <begin position="89"/>
        <end position="99"/>
    </location>
</feature>
<dbReference type="EMBL" id="PGOL01040924">
    <property type="protein sequence ID" value="PKI11316.1"/>
    <property type="molecule type" value="Genomic_DNA"/>
</dbReference>
<feature type="compositionally biased region" description="Polar residues" evidence="1">
    <location>
        <begin position="47"/>
        <end position="60"/>
    </location>
</feature>
<dbReference type="AlphaFoldDB" id="A0A2I0HE92"/>
<evidence type="ECO:0000313" key="3">
    <source>
        <dbReference type="Proteomes" id="UP000233551"/>
    </source>
</evidence>
<accession>A0A2I0HE92</accession>
<name>A0A2I0HE92_PUNGR</name>
<evidence type="ECO:0000313" key="2">
    <source>
        <dbReference type="EMBL" id="PKI11316.1"/>
    </source>
</evidence>
<sequence length="117" mass="13255">MRGFTPPRELYRALHPFTSIGKGSDYEVPPTKPKTRTIERITQHRCNNLPRTSIGFNSTHPPRGTHCKDQQEMTGDIAQGACHRPLPQNEDRGILDQHSHRGNLGSLFTGQFDIFFS</sequence>
<protein>
    <submittedName>
        <fullName evidence="2">Uncharacterized protein</fullName>
    </submittedName>
</protein>
<dbReference type="Proteomes" id="UP000233551">
    <property type="component" value="Unassembled WGS sequence"/>
</dbReference>
<comment type="caution">
    <text evidence="2">The sequence shown here is derived from an EMBL/GenBank/DDBJ whole genome shotgun (WGS) entry which is preliminary data.</text>
</comment>
<feature type="region of interest" description="Disordered" evidence="1">
    <location>
        <begin position="47"/>
        <end position="69"/>
    </location>
</feature>